<gene>
    <name evidence="13" type="ORF">TBIB3V08_LOCUS1926</name>
</gene>
<evidence type="ECO:0000256" key="2">
    <source>
        <dbReference type="ARBA" id="ARBA00008423"/>
    </source>
</evidence>
<feature type="zinc finger region" description="C3H1-type" evidence="10">
    <location>
        <begin position="627"/>
        <end position="647"/>
    </location>
</feature>
<keyword evidence="5" id="KW-0677">Repeat</keyword>
<evidence type="ECO:0000256" key="11">
    <source>
        <dbReference type="SAM" id="MobiDB-lite"/>
    </source>
</evidence>
<evidence type="ECO:0000256" key="4">
    <source>
        <dbReference type="ARBA" id="ARBA00022723"/>
    </source>
</evidence>
<feature type="compositionally biased region" description="Basic and acidic residues" evidence="11">
    <location>
        <begin position="99"/>
        <end position="134"/>
    </location>
</feature>
<feature type="domain" description="C3H1-type" evidence="12">
    <location>
        <begin position="601"/>
        <end position="626"/>
    </location>
</feature>
<reference evidence="13" key="1">
    <citation type="submission" date="2020-11" db="EMBL/GenBank/DDBJ databases">
        <authorList>
            <person name="Tran Van P."/>
        </authorList>
    </citation>
    <scope>NUCLEOTIDE SEQUENCE</scope>
</reference>
<proteinExistence type="inferred from homology"/>
<dbReference type="GO" id="GO:0008270">
    <property type="term" value="F:zinc ion binding"/>
    <property type="evidence" value="ECO:0007669"/>
    <property type="project" value="UniProtKB-KW"/>
</dbReference>
<dbReference type="FunFam" id="4.10.1000.30:FF:000001">
    <property type="entry name" value="Zinc finger CCCH domain-containing protein 14"/>
    <property type="match status" value="1"/>
</dbReference>
<dbReference type="InterPro" id="IPR040366">
    <property type="entry name" value="Nab2/ZC3H14"/>
</dbReference>
<feature type="zinc finger region" description="C3H1-type" evidence="10">
    <location>
        <begin position="678"/>
        <end position="702"/>
    </location>
</feature>
<dbReference type="Pfam" id="PF14608">
    <property type="entry name" value="zf-CCCH_2"/>
    <property type="match status" value="4"/>
</dbReference>
<dbReference type="FunFam" id="4.10.1000.40:FF:000006">
    <property type="entry name" value="Zinc finger CCCH domain-containing protein 14"/>
    <property type="match status" value="1"/>
</dbReference>
<evidence type="ECO:0000256" key="8">
    <source>
        <dbReference type="ARBA" id="ARBA00022884"/>
    </source>
</evidence>
<comment type="subcellular location">
    <subcellularLocation>
        <location evidence="1">Nucleus speckle</location>
    </subcellularLocation>
</comment>
<feature type="region of interest" description="Disordered" evidence="11">
    <location>
        <begin position="419"/>
        <end position="442"/>
    </location>
</feature>
<evidence type="ECO:0000256" key="10">
    <source>
        <dbReference type="PROSITE-ProRule" id="PRU00723"/>
    </source>
</evidence>
<organism evidence="13">
    <name type="scientific">Timema bartmani</name>
    <dbReference type="NCBI Taxonomy" id="61472"/>
    <lineage>
        <taxon>Eukaryota</taxon>
        <taxon>Metazoa</taxon>
        <taxon>Ecdysozoa</taxon>
        <taxon>Arthropoda</taxon>
        <taxon>Hexapoda</taxon>
        <taxon>Insecta</taxon>
        <taxon>Pterygota</taxon>
        <taxon>Neoptera</taxon>
        <taxon>Polyneoptera</taxon>
        <taxon>Phasmatodea</taxon>
        <taxon>Timematodea</taxon>
        <taxon>Timematoidea</taxon>
        <taxon>Timematidae</taxon>
        <taxon>Timema</taxon>
    </lineage>
</organism>
<feature type="domain" description="C3H1-type" evidence="12">
    <location>
        <begin position="678"/>
        <end position="702"/>
    </location>
</feature>
<evidence type="ECO:0000256" key="5">
    <source>
        <dbReference type="ARBA" id="ARBA00022737"/>
    </source>
</evidence>
<name>A0A7R9HX75_9NEOP</name>
<dbReference type="PROSITE" id="PS50103">
    <property type="entry name" value="ZF_C3H1"/>
    <property type="match status" value="3"/>
</dbReference>
<dbReference type="AlphaFoldDB" id="A0A7R9HX75"/>
<feature type="region of interest" description="Disordered" evidence="11">
    <location>
        <begin position="471"/>
        <end position="491"/>
    </location>
</feature>
<keyword evidence="9" id="KW-0539">Nucleus</keyword>
<feature type="region of interest" description="Disordered" evidence="11">
    <location>
        <begin position="547"/>
        <end position="572"/>
    </location>
</feature>
<feature type="compositionally biased region" description="Low complexity" evidence="11">
    <location>
        <begin position="313"/>
        <end position="324"/>
    </location>
</feature>
<sequence length="746" mass="82186">MHKPKCISGIVGDEELPEYIMVMVTNKRTRVQMEDDLQLFLGSSTRHFTTWLHQVLNKLQEVTVAKSKTLTKSVEDDKSVKKQKSDSENDGKRGKKRKTSDSDSEKKKRLFEEGDIEKGGGGKAGGEKKMKEDTTGLSIKAEYNEPGSATKPTVTKSKIVLMQSDDDDDDEDFLNIKADAEAEALLNEELPEESTKDSDKAADTKQSPPTKDPVIVESPPAEQQPVAEKVLPTEGPVEENKSSPKQKSVVIIPSGFVSESESGNISEKVASSSPVLASRVSSVSRAPVKARISVMDRLGKPAVVKTEDKSPKSQKQSQSQVVSPRTREPVVQTSKKRTTMTHEESTPKRRGMPSRVVALSREGGKIVKKEVEDEEYDPANPAVGSVASVVRVKPRPKLPAALQASKNLLLKAMAEAQKSVANTPVRPDPTERPTELHTRKFRESIEITLPTNKPAQNGLEDEYLPGDQDEEEAVGHMTDPKTNSVRSVSSVKKKNNLRIHVSSSSSSLPCVSVPTSVTGMWKEGVGAHRSESPQFVVTLDGLEASFEEEDEEEKRVLADASQPNADDKPEVKPKKCVSPIVFSTSTASPPSSIALEDLVKSKSNERCKFWPGCRQGDKCSYQHPTTSCKSFPNCKFGDKCLYIHPNCKFDAACTRRDCPFTHASPRALASYPVVATSRPSTQVCKYFPKCANTSCPYLHPKVSTNLWLQDLQACRFGRYCNNKDCTYQHDNIPAVHKLKWSSAYRL</sequence>
<evidence type="ECO:0000256" key="1">
    <source>
        <dbReference type="ARBA" id="ARBA00004324"/>
    </source>
</evidence>
<comment type="similarity">
    <text evidence="2">Belongs to the ZC3H14 family.</text>
</comment>
<feature type="region of interest" description="Disordered" evidence="11">
    <location>
        <begin position="71"/>
        <end position="363"/>
    </location>
</feature>
<feature type="compositionally biased region" description="Basic and acidic residues" evidence="11">
    <location>
        <begin position="193"/>
        <end position="203"/>
    </location>
</feature>
<evidence type="ECO:0000256" key="6">
    <source>
        <dbReference type="ARBA" id="ARBA00022771"/>
    </source>
</evidence>
<dbReference type="GO" id="GO:0043488">
    <property type="term" value="P:regulation of mRNA stability"/>
    <property type="evidence" value="ECO:0007669"/>
    <property type="project" value="InterPro"/>
</dbReference>
<dbReference type="SMART" id="SM00356">
    <property type="entry name" value="ZnF_C3H1"/>
    <property type="match status" value="4"/>
</dbReference>
<accession>A0A7R9HX75</accession>
<feature type="compositionally biased region" description="Basic and acidic residues" evidence="11">
    <location>
        <begin position="73"/>
        <end position="92"/>
    </location>
</feature>
<evidence type="ECO:0000256" key="9">
    <source>
        <dbReference type="ARBA" id="ARBA00023242"/>
    </source>
</evidence>
<dbReference type="Gene3D" id="4.10.1000.30">
    <property type="match status" value="1"/>
</dbReference>
<evidence type="ECO:0000259" key="12">
    <source>
        <dbReference type="PROSITE" id="PS50103"/>
    </source>
</evidence>
<feature type="compositionally biased region" description="Acidic residues" evidence="11">
    <location>
        <begin position="164"/>
        <end position="173"/>
    </location>
</feature>
<evidence type="ECO:0000256" key="7">
    <source>
        <dbReference type="ARBA" id="ARBA00022833"/>
    </source>
</evidence>
<protein>
    <recommendedName>
        <fullName evidence="3">Zinc finger CCCH domain-containing protein 14</fullName>
    </recommendedName>
</protein>
<feature type="compositionally biased region" description="Basic and acidic residues" evidence="11">
    <location>
        <begin position="428"/>
        <end position="442"/>
    </location>
</feature>
<dbReference type="GO" id="GO:0005737">
    <property type="term" value="C:cytoplasm"/>
    <property type="evidence" value="ECO:0007669"/>
    <property type="project" value="TreeGrafter"/>
</dbReference>
<dbReference type="GO" id="GO:0008143">
    <property type="term" value="F:poly(A) binding"/>
    <property type="evidence" value="ECO:0007669"/>
    <property type="project" value="InterPro"/>
</dbReference>
<dbReference type="PANTHER" id="PTHR14738:SF29">
    <property type="entry name" value="ZINC FINGER CCCH DOMAIN-CONTAINING PROTEIN 14"/>
    <property type="match status" value="1"/>
</dbReference>
<dbReference type="Gene3D" id="4.10.1000.40">
    <property type="match status" value="1"/>
</dbReference>
<evidence type="ECO:0000313" key="13">
    <source>
        <dbReference type="EMBL" id="CAD7439359.1"/>
    </source>
</evidence>
<feature type="compositionally biased region" description="Low complexity" evidence="11">
    <location>
        <begin position="269"/>
        <end position="287"/>
    </location>
</feature>
<dbReference type="EMBL" id="OD564662">
    <property type="protein sequence ID" value="CAD7439359.1"/>
    <property type="molecule type" value="Genomic_DNA"/>
</dbReference>
<dbReference type="PANTHER" id="PTHR14738">
    <property type="entry name" value="ZINC FINGER CCCH DOMAIN-CONTAINING PROTEIN 14"/>
    <property type="match status" value="1"/>
</dbReference>
<feature type="domain" description="C3H1-type" evidence="12">
    <location>
        <begin position="627"/>
        <end position="647"/>
    </location>
</feature>
<keyword evidence="6 10" id="KW-0863">Zinc-finger</keyword>
<feature type="zinc finger region" description="C3H1-type" evidence="10">
    <location>
        <begin position="601"/>
        <end position="626"/>
    </location>
</feature>
<dbReference type="GO" id="GO:0016607">
    <property type="term" value="C:nuclear speck"/>
    <property type="evidence" value="ECO:0007669"/>
    <property type="project" value="UniProtKB-SubCell"/>
</dbReference>
<keyword evidence="7 10" id="KW-0862">Zinc</keyword>
<keyword evidence="8" id="KW-0694">RNA-binding</keyword>
<evidence type="ECO:0000256" key="3">
    <source>
        <dbReference type="ARBA" id="ARBA00015071"/>
    </source>
</evidence>
<keyword evidence="4 10" id="KW-0479">Metal-binding</keyword>
<dbReference type="InterPro" id="IPR000571">
    <property type="entry name" value="Znf_CCCH"/>
</dbReference>